<evidence type="ECO:0000256" key="1">
    <source>
        <dbReference type="ARBA" id="ARBA00005234"/>
    </source>
</evidence>
<keyword evidence="2" id="KW-0645">Protease</keyword>
<name>A0A830H928_9CHLO</name>
<feature type="region of interest" description="Disordered" evidence="5">
    <location>
        <begin position="208"/>
        <end position="520"/>
    </location>
</feature>
<keyword evidence="8" id="KW-1185">Reference proteome</keyword>
<accession>A0A830H928</accession>
<feature type="compositionally biased region" description="Low complexity" evidence="5">
    <location>
        <begin position="1172"/>
        <end position="1182"/>
    </location>
</feature>
<dbReference type="InterPro" id="IPR003653">
    <property type="entry name" value="Peptidase_C48_C"/>
</dbReference>
<evidence type="ECO:0000313" key="8">
    <source>
        <dbReference type="Proteomes" id="UP000660262"/>
    </source>
</evidence>
<feature type="compositionally biased region" description="Basic and acidic residues" evidence="5">
    <location>
        <begin position="428"/>
        <end position="448"/>
    </location>
</feature>
<evidence type="ECO:0000256" key="3">
    <source>
        <dbReference type="ARBA" id="ARBA00022801"/>
    </source>
</evidence>
<dbReference type="Gene3D" id="3.30.310.130">
    <property type="entry name" value="Ubiquitin-related"/>
    <property type="match status" value="1"/>
</dbReference>
<feature type="region of interest" description="Disordered" evidence="5">
    <location>
        <begin position="15"/>
        <end position="144"/>
    </location>
</feature>
<proteinExistence type="inferred from homology"/>
<feature type="compositionally biased region" description="Low complexity" evidence="5">
    <location>
        <begin position="289"/>
        <end position="298"/>
    </location>
</feature>
<dbReference type="EMBL" id="BNJQ01000002">
    <property type="protein sequence ID" value="GHP02131.1"/>
    <property type="molecule type" value="Genomic_DNA"/>
</dbReference>
<dbReference type="Gene3D" id="1.10.418.20">
    <property type="match status" value="1"/>
</dbReference>
<evidence type="ECO:0000256" key="5">
    <source>
        <dbReference type="SAM" id="MobiDB-lite"/>
    </source>
</evidence>
<feature type="compositionally biased region" description="Basic and acidic residues" evidence="5">
    <location>
        <begin position="208"/>
        <end position="218"/>
    </location>
</feature>
<feature type="domain" description="Ubiquitin-like protease family profile" evidence="6">
    <location>
        <begin position="613"/>
        <end position="831"/>
    </location>
</feature>
<organism evidence="7 8">
    <name type="scientific">Pycnococcus provasolii</name>
    <dbReference type="NCBI Taxonomy" id="41880"/>
    <lineage>
        <taxon>Eukaryota</taxon>
        <taxon>Viridiplantae</taxon>
        <taxon>Chlorophyta</taxon>
        <taxon>Pseudoscourfieldiophyceae</taxon>
        <taxon>Pseudoscourfieldiales</taxon>
        <taxon>Pycnococcaceae</taxon>
        <taxon>Pycnococcus</taxon>
    </lineage>
</organism>
<evidence type="ECO:0000259" key="6">
    <source>
        <dbReference type="PROSITE" id="PS50600"/>
    </source>
</evidence>
<comment type="caution">
    <text evidence="7">The sequence shown here is derived from an EMBL/GenBank/DDBJ whole genome shotgun (WGS) entry which is preliminary data.</text>
</comment>
<dbReference type="GO" id="GO:0006508">
    <property type="term" value="P:proteolysis"/>
    <property type="evidence" value="ECO:0007669"/>
    <property type="project" value="UniProtKB-KW"/>
</dbReference>
<keyword evidence="3" id="KW-0378">Hydrolase</keyword>
<comment type="similarity">
    <text evidence="1">Belongs to the peptidase C48 family.</text>
</comment>
<dbReference type="AlphaFoldDB" id="A0A830H928"/>
<dbReference type="PANTHER" id="PTHR46915">
    <property type="entry name" value="UBIQUITIN-LIKE PROTEASE 4-RELATED"/>
    <property type="match status" value="1"/>
</dbReference>
<sequence>MNYVRSFGARMLGGGAGAAAAAAGGGGAAGGAGEPVVEVVYDSGEEEEKPPQPQATSTRTMMEPEADGTPGTTSPPRHHHQPAVTNHPSRHAGVATQLTNKPGKAAAANMPNANWERGQTTNKHEETVTLSDGLPPSTSSQQDGYVFQKQMKKVRDWPMKQVETEKRQLVALRDRLKGGTSEQFKSVEAQRRAVENANEQIRATMKCIEEKRDQEQKNKPQAVETGDGGIQNYMKNNRSQTFLNQKLTPAMQEAGKRDENKRRNAAASGQSKTAQKLVAQRQAPGGGNNNQKAGAGAPLMISTFNTPLHTHGSAQYTRARGALQSEEQGKQPFTAYNKPSGVKAKSTFDFSSQSDDDAFEEPPQTKKPPNKRRATAKDDQDTFDVGELDVTLGRGTRTTSTYPMARPQRNAAVVANARRSHQQQLELYRSDHRNSEYDMQRAMEESRKEAKKRNQQQRLHEESLHKNAAPEVVDLLDSDDGDDGRVSDAEFEEASKSVQESGRTRRGRANRRWASQRPVSEKLASLRAVYPLVPSSAPANDARGVGAAPAPAADVAPSAVAVIDADDDAAAEAKAAKAGAGAAAQVGGTAAAPPGDAAAAGATTPSRGGRVNVELSGADLAFLERGEFLNDTVIDWRVLRVKLEDLAEQPDVLRRCHFFNSFFYKKLNPYHGESKSRRYDDHRPKIMYDAVRRWVKDLNLMEKDFIFVPIHHLQHWSLAVICFPRHVMTNVDERPGTQTPCILHFDSMAGGHETDHVVDALRRFCFFEYEREFYTKSNLTLTEKNTHLNDAEKRFQANKRFPGERAVRNSYARQQNHYDCGLFVIEYIRQLTQSHLAVLDTKLTDIQQYFDTAWFDRRRPNLLRSEMYADLLAIVVQQNGGEHALEKYDHERTEMQQIVKEAAEARNQDLQASMSRDVRKLDGKIAVLAEAIDLEKTWREKVGKLQEQHRKSRQKQAAAALAVAVDLTGAASLSPAAKKLRRSSSSAEDAQAMAAEVPTWKSEANAYIAKATSGDDRLLLAQFILSQDEGAEKKNVMVKRTTRLTPRNRYGGAEDGDTGWITADIRHMGNGMIQVTATGSYAGQDNSFEDDWKSIAMREREGCDLADPAEMILDNEKPINQTNDVVALDERPSDAPVFSVPQAAKSLSRRGASVKAGDAANQSPLDPYPAVGPDAATGAATAEAEDDPIEESDDPPWVQEHHQKTNQQNEGTSGGRSHGVDLTDLT</sequence>
<feature type="compositionally biased region" description="Gly residues" evidence="5">
    <location>
        <begin position="15"/>
        <end position="33"/>
    </location>
</feature>
<dbReference type="Proteomes" id="UP000660262">
    <property type="component" value="Unassembled WGS sequence"/>
</dbReference>
<dbReference type="OrthoDB" id="442460at2759"/>
<dbReference type="SUPFAM" id="SSF54001">
    <property type="entry name" value="Cysteine proteinases"/>
    <property type="match status" value="1"/>
</dbReference>
<evidence type="ECO:0000313" key="7">
    <source>
        <dbReference type="EMBL" id="GHP02131.1"/>
    </source>
</evidence>
<dbReference type="Pfam" id="PF02902">
    <property type="entry name" value="Peptidase_C48"/>
    <property type="match status" value="1"/>
</dbReference>
<dbReference type="PANTHER" id="PTHR46915:SF2">
    <property type="entry name" value="UBIQUITIN-LIKE PROTEASE 4"/>
    <property type="match status" value="1"/>
</dbReference>
<feature type="region of interest" description="Disordered" evidence="5">
    <location>
        <begin position="586"/>
        <end position="608"/>
    </location>
</feature>
<feature type="compositionally biased region" description="Acidic residues" evidence="5">
    <location>
        <begin position="1183"/>
        <end position="1194"/>
    </location>
</feature>
<dbReference type="GO" id="GO:0008234">
    <property type="term" value="F:cysteine-type peptidase activity"/>
    <property type="evidence" value="ECO:0007669"/>
    <property type="project" value="UniProtKB-KW"/>
</dbReference>
<dbReference type="GO" id="GO:0016926">
    <property type="term" value="P:protein desumoylation"/>
    <property type="evidence" value="ECO:0007669"/>
    <property type="project" value="UniProtKB-ARBA"/>
</dbReference>
<feature type="compositionally biased region" description="Polar residues" evidence="5">
    <location>
        <begin position="233"/>
        <end position="247"/>
    </location>
</feature>
<feature type="region of interest" description="Disordered" evidence="5">
    <location>
        <begin position="1149"/>
        <end position="1226"/>
    </location>
</feature>
<feature type="compositionally biased region" description="Polar residues" evidence="5">
    <location>
        <begin position="302"/>
        <end position="316"/>
    </location>
</feature>
<gene>
    <name evidence="7" type="ORF">PPROV_000088700</name>
</gene>
<keyword evidence="4" id="KW-0788">Thiol protease</keyword>
<dbReference type="InterPro" id="IPR038765">
    <property type="entry name" value="Papain-like_cys_pep_sf"/>
</dbReference>
<protein>
    <recommendedName>
        <fullName evidence="6">Ubiquitin-like protease family profile domain-containing protein</fullName>
    </recommendedName>
</protein>
<reference evidence="7" key="1">
    <citation type="submission" date="2020-10" db="EMBL/GenBank/DDBJ databases">
        <title>Unveiling of a novel bifunctional photoreceptor, Dualchrome1, isolated from a cosmopolitan green alga.</title>
        <authorList>
            <person name="Suzuki S."/>
            <person name="Kawachi M."/>
        </authorList>
    </citation>
    <scope>NUCLEOTIDE SEQUENCE</scope>
    <source>
        <strain evidence="7">NIES 2893</strain>
    </source>
</reference>
<evidence type="ECO:0000256" key="4">
    <source>
        <dbReference type="ARBA" id="ARBA00022807"/>
    </source>
</evidence>
<feature type="compositionally biased region" description="Low complexity" evidence="5">
    <location>
        <begin position="586"/>
        <end position="605"/>
    </location>
</feature>
<evidence type="ECO:0000256" key="2">
    <source>
        <dbReference type="ARBA" id="ARBA00022670"/>
    </source>
</evidence>
<dbReference type="PROSITE" id="PS50600">
    <property type="entry name" value="ULP_PROTEASE"/>
    <property type="match status" value="1"/>
</dbReference>